<evidence type="ECO:0000259" key="1">
    <source>
        <dbReference type="Pfam" id="PF13472"/>
    </source>
</evidence>
<gene>
    <name evidence="2" type="ORF">GCM10010468_50410</name>
</gene>
<reference evidence="3" key="1">
    <citation type="journal article" date="2019" name="Int. J. Syst. Evol. Microbiol.">
        <title>The Global Catalogue of Microorganisms (GCM) 10K type strain sequencing project: providing services to taxonomists for standard genome sequencing and annotation.</title>
        <authorList>
            <consortium name="The Broad Institute Genomics Platform"/>
            <consortium name="The Broad Institute Genome Sequencing Center for Infectious Disease"/>
            <person name="Wu L."/>
            <person name="Ma J."/>
        </authorList>
    </citation>
    <scope>NUCLEOTIDE SEQUENCE [LARGE SCALE GENOMIC DNA]</scope>
    <source>
        <strain evidence="3">JCM 9377</strain>
    </source>
</reference>
<comment type="caution">
    <text evidence="2">The sequence shown here is derived from an EMBL/GenBank/DDBJ whole genome shotgun (WGS) entry which is preliminary data.</text>
</comment>
<organism evidence="2 3">
    <name type="scientific">Actinocorallia longicatena</name>
    <dbReference type="NCBI Taxonomy" id="111803"/>
    <lineage>
        <taxon>Bacteria</taxon>
        <taxon>Bacillati</taxon>
        <taxon>Actinomycetota</taxon>
        <taxon>Actinomycetes</taxon>
        <taxon>Streptosporangiales</taxon>
        <taxon>Thermomonosporaceae</taxon>
        <taxon>Actinocorallia</taxon>
    </lineage>
</organism>
<dbReference type="RefSeq" id="WP_344832692.1">
    <property type="nucleotide sequence ID" value="NZ_BAAAUV010000013.1"/>
</dbReference>
<dbReference type="PANTHER" id="PTHR43784:SF2">
    <property type="entry name" value="GDSL-LIKE LIPASE_ACYLHYDROLASE, PUTATIVE (AFU_ORTHOLOGUE AFUA_2G00820)-RELATED"/>
    <property type="match status" value="1"/>
</dbReference>
<evidence type="ECO:0000313" key="3">
    <source>
        <dbReference type="Proteomes" id="UP001501237"/>
    </source>
</evidence>
<name>A0ABP6QE88_9ACTN</name>
<accession>A0ABP6QE88</accession>
<sequence>MTWARYVAIGDSFTEGLGDPSPAGPDAWRGWADRVAEALSEETEGFGYANLAIRGRLLNAIIDEQLPQALALEPDLVSISGGGNDLLRPGADVDALANRLDGAVRELREAGADVILFTGADPADSPIIGRIRPRLLRFNERVREIAEDRGAHVVDQWELRILRDWRMWDTDRLHMSPRGHHRVALAVQESLGLPVEEDFRAPLAPLPYLSPGATRLWHLRWARTYLTPWVARRLRGRSSGDLVTAKRPVLAPISDSISGPA</sequence>
<protein>
    <submittedName>
        <fullName evidence="2">SGNH/GDSL hydrolase family protein</fullName>
    </submittedName>
</protein>
<keyword evidence="2" id="KW-0378">Hydrolase</keyword>
<dbReference type="GO" id="GO:0016787">
    <property type="term" value="F:hydrolase activity"/>
    <property type="evidence" value="ECO:0007669"/>
    <property type="project" value="UniProtKB-KW"/>
</dbReference>
<dbReference type="Pfam" id="PF13472">
    <property type="entry name" value="Lipase_GDSL_2"/>
    <property type="match status" value="1"/>
</dbReference>
<dbReference type="PANTHER" id="PTHR43784">
    <property type="entry name" value="GDSL-LIKE LIPASE/ACYLHYDROLASE, PUTATIVE (AFU_ORTHOLOGUE AFUA_2G00820)-RELATED"/>
    <property type="match status" value="1"/>
</dbReference>
<dbReference type="Proteomes" id="UP001501237">
    <property type="component" value="Unassembled WGS sequence"/>
</dbReference>
<feature type="domain" description="SGNH hydrolase-type esterase" evidence="1">
    <location>
        <begin position="8"/>
        <end position="181"/>
    </location>
</feature>
<dbReference type="InterPro" id="IPR053140">
    <property type="entry name" value="GDSL_Rv0518-like"/>
</dbReference>
<dbReference type="CDD" id="cd01832">
    <property type="entry name" value="SGNH_hydrolase_like_1"/>
    <property type="match status" value="1"/>
</dbReference>
<dbReference type="Gene3D" id="3.40.50.1110">
    <property type="entry name" value="SGNH hydrolase"/>
    <property type="match status" value="1"/>
</dbReference>
<dbReference type="InterPro" id="IPR036514">
    <property type="entry name" value="SGNH_hydro_sf"/>
</dbReference>
<keyword evidence="3" id="KW-1185">Reference proteome</keyword>
<proteinExistence type="predicted"/>
<dbReference type="SUPFAM" id="SSF52266">
    <property type="entry name" value="SGNH hydrolase"/>
    <property type="match status" value="1"/>
</dbReference>
<dbReference type="InterPro" id="IPR013830">
    <property type="entry name" value="SGNH_hydro"/>
</dbReference>
<dbReference type="EMBL" id="BAAAUV010000013">
    <property type="protein sequence ID" value="GAA3223721.1"/>
    <property type="molecule type" value="Genomic_DNA"/>
</dbReference>
<evidence type="ECO:0000313" key="2">
    <source>
        <dbReference type="EMBL" id="GAA3223721.1"/>
    </source>
</evidence>